<organism evidence="2 3">
    <name type="scientific">Paenibacillus larvae subsp. larvae</name>
    <dbReference type="NCBI Taxonomy" id="147375"/>
    <lineage>
        <taxon>Bacteria</taxon>
        <taxon>Bacillati</taxon>
        <taxon>Bacillota</taxon>
        <taxon>Bacilli</taxon>
        <taxon>Bacillales</taxon>
        <taxon>Paenibacillaceae</taxon>
        <taxon>Paenibacillus</taxon>
    </lineage>
</organism>
<accession>A0A6C0QZ04</accession>
<evidence type="ECO:0000313" key="3">
    <source>
        <dbReference type="Proteomes" id="UP000464330"/>
    </source>
</evidence>
<name>A0A6C0QZ04_9BACL</name>
<protein>
    <submittedName>
        <fullName evidence="2">Putative outer membrane protein</fullName>
    </submittedName>
</protein>
<dbReference type="Proteomes" id="UP000464330">
    <property type="component" value="Chromosome"/>
</dbReference>
<dbReference type="Pfam" id="PF17802">
    <property type="entry name" value="SpaA"/>
    <property type="match status" value="1"/>
</dbReference>
<gene>
    <name evidence="2" type="ORF">ERICV_04956</name>
</gene>
<evidence type="ECO:0000313" key="2">
    <source>
        <dbReference type="EMBL" id="QHZ53943.1"/>
    </source>
</evidence>
<dbReference type="Gene3D" id="2.60.40.10">
    <property type="entry name" value="Immunoglobulins"/>
    <property type="match status" value="1"/>
</dbReference>
<dbReference type="InterPro" id="IPR041033">
    <property type="entry name" value="SpaA_PFL_dom_1"/>
</dbReference>
<dbReference type="InterPro" id="IPR013783">
    <property type="entry name" value="Ig-like_fold"/>
</dbReference>
<evidence type="ECO:0000259" key="1">
    <source>
        <dbReference type="Pfam" id="PF17802"/>
    </source>
</evidence>
<sequence>MADSKLQSIVRSSVADSKETVQFTAHFEAREGYIEVSKKGNKAESLSGTVFEVKDGDVTVDTITTGDDGKATTKGLLPNKTYTVGEVKGTTWLYH</sequence>
<feature type="domain" description="SpaA-like prealbumin fold" evidence="1">
    <location>
        <begin position="33"/>
        <end position="88"/>
    </location>
</feature>
<reference evidence="2 3" key="1">
    <citation type="journal article" date="2020" name="Int. J. Med. Microbiol.">
        <title>Discovery of Paenibacillus larvae ERIC V: Phenotypic and genomic comparison to genotypes ERIC I-IV reveal different inventories of virulence factors which correlate with epidemiological prevalences of American Foulbrood.</title>
        <authorList>
            <person name="Beims H."/>
            <person name="Bunk B."/>
            <person name="Erler S."/>
            <person name="Mohr K.I."/>
            <person name="Sproer C."/>
            <person name="Pradella S."/>
            <person name="Gunther G."/>
            <person name="Rohde M."/>
            <person name="von der Ohe W."/>
            <person name="Steinert M."/>
        </authorList>
    </citation>
    <scope>NUCLEOTIDE SEQUENCE [LARGE SCALE GENOMIC DNA]</scope>
    <source>
        <strain evidence="2">Eric_V</strain>
    </source>
</reference>
<proteinExistence type="predicted"/>
<dbReference type="AlphaFoldDB" id="A0A6C0QZ04"/>
<dbReference type="EMBL" id="CP019717">
    <property type="protein sequence ID" value="QHZ53943.1"/>
    <property type="molecule type" value="Genomic_DNA"/>
</dbReference>